<keyword evidence="1" id="KW-0175">Coiled coil</keyword>
<proteinExistence type="predicted"/>
<sequence length="275" mass="31970">MLTMTIQIVITLVGAALIILVVQSFLQRKKNRFLEQEIEELSKKHDQLLAEVLQPYHDSSDKLKLTRGKTKKRFEELSEGFFTILHAVKEAQQNLDGLRVTRASYGTIVAVLPRAKSQLDEEFEKLNKMKTELEQLEKEDTDVAILEKEERAQLEEIEKQLQAHVRKTDYPLNNLVQKLNYLKRELNEVLAEDLDSITAKHDLEHLQNDRIELEKRLTRLQALFREQRHLAAQFEGISAELPESYQRFLGSLQAGEVDRAETHLKVVHEDIVKRV</sequence>
<feature type="coiled-coil region" evidence="1">
    <location>
        <begin position="112"/>
        <end position="223"/>
    </location>
</feature>
<keyword evidence="2" id="KW-1133">Transmembrane helix</keyword>
<keyword evidence="4" id="KW-1185">Reference proteome</keyword>
<evidence type="ECO:0008006" key="5">
    <source>
        <dbReference type="Google" id="ProtNLM"/>
    </source>
</evidence>
<reference evidence="3 4" key="1">
    <citation type="submission" date="2024-03" db="EMBL/GenBank/DDBJ databases">
        <title>Bacilli Hybrid Assemblies.</title>
        <authorList>
            <person name="Kovac J."/>
        </authorList>
    </citation>
    <scope>NUCLEOTIDE SEQUENCE [LARGE SCALE GENOMIC DNA]</scope>
    <source>
        <strain evidence="3 4">FSL R7-0666</strain>
    </source>
</reference>
<name>A0ABU9VIW7_9BACI</name>
<evidence type="ECO:0000313" key="3">
    <source>
        <dbReference type="EMBL" id="MEN0642881.1"/>
    </source>
</evidence>
<evidence type="ECO:0000256" key="1">
    <source>
        <dbReference type="SAM" id="Coils"/>
    </source>
</evidence>
<organism evidence="3 4">
    <name type="scientific">Alkalicoccobacillus gibsonii</name>
    <dbReference type="NCBI Taxonomy" id="79881"/>
    <lineage>
        <taxon>Bacteria</taxon>
        <taxon>Bacillati</taxon>
        <taxon>Bacillota</taxon>
        <taxon>Bacilli</taxon>
        <taxon>Bacillales</taxon>
        <taxon>Bacillaceae</taxon>
        <taxon>Alkalicoccobacillus</taxon>
    </lineage>
</organism>
<keyword evidence="2" id="KW-0472">Membrane</keyword>
<dbReference type="EMBL" id="JBCITK010000001">
    <property type="protein sequence ID" value="MEN0642881.1"/>
    <property type="molecule type" value="Genomic_DNA"/>
</dbReference>
<protein>
    <recommendedName>
        <fullName evidence="5">Septation ring formation regulator EzrA</fullName>
    </recommendedName>
</protein>
<keyword evidence="2" id="KW-0812">Transmembrane</keyword>
<dbReference type="RefSeq" id="WP_343129908.1">
    <property type="nucleotide sequence ID" value="NZ_JBCITK010000001.1"/>
</dbReference>
<evidence type="ECO:0000256" key="2">
    <source>
        <dbReference type="SAM" id="Phobius"/>
    </source>
</evidence>
<dbReference type="Proteomes" id="UP001418796">
    <property type="component" value="Unassembled WGS sequence"/>
</dbReference>
<feature type="transmembrane region" description="Helical" evidence="2">
    <location>
        <begin position="6"/>
        <end position="26"/>
    </location>
</feature>
<gene>
    <name evidence="3" type="ORF">MKY91_06955</name>
</gene>
<accession>A0ABU9VIW7</accession>
<comment type="caution">
    <text evidence="3">The sequence shown here is derived from an EMBL/GenBank/DDBJ whole genome shotgun (WGS) entry which is preliminary data.</text>
</comment>
<evidence type="ECO:0000313" key="4">
    <source>
        <dbReference type="Proteomes" id="UP001418796"/>
    </source>
</evidence>